<evidence type="ECO:0000313" key="2">
    <source>
        <dbReference type="Proteomes" id="UP001652627"/>
    </source>
</evidence>
<feature type="compositionally biased region" description="Basic and acidic residues" evidence="1">
    <location>
        <begin position="166"/>
        <end position="200"/>
    </location>
</feature>
<dbReference type="RefSeq" id="XP_067149515.1">
    <property type="nucleotide sequence ID" value="XM_067293414.1"/>
</dbReference>
<feature type="region of interest" description="Disordered" evidence="1">
    <location>
        <begin position="93"/>
        <end position="120"/>
    </location>
</feature>
<protein>
    <submittedName>
        <fullName evidence="3">Uncharacterized protein C1orf131 homolog</fullName>
    </submittedName>
</protein>
<dbReference type="Proteomes" id="UP001652627">
    <property type="component" value="Chromosome 3"/>
</dbReference>
<gene>
    <name evidence="3" type="primary">C3H1orf131</name>
</gene>
<evidence type="ECO:0000256" key="1">
    <source>
        <dbReference type="SAM" id="MobiDB-lite"/>
    </source>
</evidence>
<name>A0ABM4E9Y5_9AVES</name>
<sequence>MGSRERCRRLEAVLGALYDLGDEGGAEEARASGEAAAAEPGGGGSGGAGGRRRGGGARGFFGGLRAELRGAEPCGAPPRPPAAAVEVVVFRGRKRTARPRPAAPPGGGGGGSQTKKVAEEKNVNKHEFNFEKARLEVHKFGITGYEKQEQRTWEQERAIMLGAKPPKKEHVNYKTYQEKMKEKKTTKDDDNGKEHKGDSLKKKKKEQKERKAKKKKSVPSIWPAGQVGKFRDGTLILHSCDIKKIKSSKVIK</sequence>
<dbReference type="InterPro" id="IPR052852">
    <property type="entry name" value="SSU_Processome_Comp"/>
</dbReference>
<feature type="compositionally biased region" description="Gly residues" evidence="1">
    <location>
        <begin position="40"/>
        <end position="49"/>
    </location>
</feature>
<dbReference type="PANTHER" id="PTHR28366:SF1">
    <property type="entry name" value="CHROMOSOME 1 OPEN READING FRAME 131"/>
    <property type="match status" value="1"/>
</dbReference>
<feature type="region of interest" description="Disordered" evidence="1">
    <location>
        <begin position="21"/>
        <end position="60"/>
    </location>
</feature>
<feature type="region of interest" description="Disordered" evidence="1">
    <location>
        <begin position="159"/>
        <end position="226"/>
    </location>
</feature>
<feature type="compositionally biased region" description="Basic residues" evidence="1">
    <location>
        <begin position="201"/>
        <end position="217"/>
    </location>
</feature>
<dbReference type="PANTHER" id="PTHR28366">
    <property type="entry name" value="CHROMOSOME 1 OPEN READING FRAME 131"/>
    <property type="match status" value="1"/>
</dbReference>
<dbReference type="GeneID" id="106487324"/>
<dbReference type="Pfam" id="PF15375">
    <property type="entry name" value="FSAF1"/>
    <property type="match status" value="1"/>
</dbReference>
<accession>A0ABM4E9Y5</accession>
<proteinExistence type="predicted"/>
<dbReference type="InterPro" id="IPR027973">
    <property type="entry name" value="FSAF1-like"/>
</dbReference>
<evidence type="ECO:0000313" key="3">
    <source>
        <dbReference type="RefSeq" id="XP_067149515.1"/>
    </source>
</evidence>
<keyword evidence="2" id="KW-1185">Reference proteome</keyword>
<reference evidence="3" key="1">
    <citation type="submission" date="2025-08" db="UniProtKB">
        <authorList>
            <consortium name="RefSeq"/>
        </authorList>
    </citation>
    <scope>IDENTIFICATION</scope>
    <source>
        <tissue evidence="3">Blood</tissue>
    </source>
</reference>
<organism evidence="2 3">
    <name type="scientific">Apteryx mantelli</name>
    <name type="common">North Island brown kiwi</name>
    <dbReference type="NCBI Taxonomy" id="2696672"/>
    <lineage>
        <taxon>Eukaryota</taxon>
        <taxon>Metazoa</taxon>
        <taxon>Chordata</taxon>
        <taxon>Craniata</taxon>
        <taxon>Vertebrata</taxon>
        <taxon>Euteleostomi</taxon>
        <taxon>Archelosauria</taxon>
        <taxon>Archosauria</taxon>
        <taxon>Dinosauria</taxon>
        <taxon>Saurischia</taxon>
        <taxon>Theropoda</taxon>
        <taxon>Coelurosauria</taxon>
        <taxon>Aves</taxon>
        <taxon>Palaeognathae</taxon>
        <taxon>Apterygiformes</taxon>
        <taxon>Apterygidae</taxon>
        <taxon>Apteryx</taxon>
    </lineage>
</organism>